<feature type="domain" description="Aminoglycoside phosphotransferase" evidence="1">
    <location>
        <begin position="41"/>
        <end position="271"/>
    </location>
</feature>
<dbReference type="AlphaFoldDB" id="A0A4Y4DTJ2"/>
<dbReference type="PANTHER" id="PTHR21310:SF42">
    <property type="entry name" value="BIFUNCTIONAL AAC_APH"/>
    <property type="match status" value="1"/>
</dbReference>
<dbReference type="Proteomes" id="UP000316612">
    <property type="component" value="Unassembled WGS sequence"/>
</dbReference>
<comment type="caution">
    <text evidence="2">The sequence shown here is derived from an EMBL/GenBank/DDBJ whole genome shotgun (WGS) entry which is preliminary data.</text>
</comment>
<organism evidence="2 3">
    <name type="scientific">Glutamicibacter uratoxydans</name>
    <name type="common">Arthrobacter uratoxydans</name>
    <dbReference type="NCBI Taxonomy" id="43667"/>
    <lineage>
        <taxon>Bacteria</taxon>
        <taxon>Bacillati</taxon>
        <taxon>Actinomycetota</taxon>
        <taxon>Actinomycetes</taxon>
        <taxon>Micrococcales</taxon>
        <taxon>Micrococcaceae</taxon>
        <taxon>Glutamicibacter</taxon>
    </lineage>
</organism>
<sequence length="301" mass="33101">MTLPSPSIPGLPPAEVSIDLNLVRELILQQAPRWAGEQISYVATGWDNEVYRLGNELIIRLPRRELGDVIGHSERQWLPKLVAETGLDIATEIFHGEPTAIYPFTFSVTRYVPGKSAATLERTDRNGYAAQLADYFNQLHQRAVEPRPVSSYRGCPLSGLDENTRGQIALLSPELRAAASGLWQEAVSAPVYAGQPVWLHGDPHPHNTIVVPENQGFRLSGLVDFGDLCTGDPASDLGMAWMHFSVDSVEKFMAEYGVQADDATWLRSRGWALRYSMLTAGLEEGDPLGAVGRQTLKILLA</sequence>
<dbReference type="EMBL" id="BJNY01000013">
    <property type="protein sequence ID" value="GED06915.1"/>
    <property type="molecule type" value="Genomic_DNA"/>
</dbReference>
<dbReference type="SUPFAM" id="SSF56112">
    <property type="entry name" value="Protein kinase-like (PK-like)"/>
    <property type="match status" value="1"/>
</dbReference>
<protein>
    <submittedName>
        <fullName evidence="2">Phosphotransferase</fullName>
    </submittedName>
</protein>
<name>A0A4Y4DTJ2_GLUUR</name>
<accession>A0A4Y4DTJ2</accession>
<gene>
    <name evidence="2" type="ORF">AUR04nite_24470</name>
</gene>
<evidence type="ECO:0000313" key="3">
    <source>
        <dbReference type="Proteomes" id="UP000316612"/>
    </source>
</evidence>
<evidence type="ECO:0000259" key="1">
    <source>
        <dbReference type="Pfam" id="PF01636"/>
    </source>
</evidence>
<dbReference type="OrthoDB" id="9797603at2"/>
<dbReference type="RefSeq" id="WP_141365440.1">
    <property type="nucleotide sequence ID" value="NZ_BAAAJL010000006.1"/>
</dbReference>
<keyword evidence="3" id="KW-1185">Reference proteome</keyword>
<dbReference type="GO" id="GO:0016740">
    <property type="term" value="F:transferase activity"/>
    <property type="evidence" value="ECO:0007669"/>
    <property type="project" value="UniProtKB-KW"/>
</dbReference>
<dbReference type="Pfam" id="PF01636">
    <property type="entry name" value="APH"/>
    <property type="match status" value="1"/>
</dbReference>
<proteinExistence type="predicted"/>
<evidence type="ECO:0000313" key="2">
    <source>
        <dbReference type="EMBL" id="GED06915.1"/>
    </source>
</evidence>
<dbReference type="CDD" id="cd05155">
    <property type="entry name" value="APH_ChoK_like_1"/>
    <property type="match status" value="1"/>
</dbReference>
<dbReference type="Gene3D" id="3.30.200.20">
    <property type="entry name" value="Phosphorylase Kinase, domain 1"/>
    <property type="match status" value="1"/>
</dbReference>
<dbReference type="InterPro" id="IPR051678">
    <property type="entry name" value="AGP_Transferase"/>
</dbReference>
<keyword evidence="2" id="KW-0808">Transferase</keyword>
<dbReference type="PANTHER" id="PTHR21310">
    <property type="entry name" value="AMINOGLYCOSIDE PHOSPHOTRANSFERASE-RELATED-RELATED"/>
    <property type="match status" value="1"/>
</dbReference>
<dbReference type="Gene3D" id="3.90.1200.10">
    <property type="match status" value="1"/>
</dbReference>
<reference evidence="2 3" key="1">
    <citation type="submission" date="2019-06" db="EMBL/GenBank/DDBJ databases">
        <title>Whole genome shotgun sequence of Glutamicibacter uratoxydans NBRC 15515.</title>
        <authorList>
            <person name="Hosoyama A."/>
            <person name="Uohara A."/>
            <person name="Ohji S."/>
            <person name="Ichikawa N."/>
        </authorList>
    </citation>
    <scope>NUCLEOTIDE SEQUENCE [LARGE SCALE GENOMIC DNA]</scope>
    <source>
        <strain evidence="2 3">NBRC 15515</strain>
    </source>
</reference>
<dbReference type="InterPro" id="IPR002575">
    <property type="entry name" value="Aminoglycoside_PTrfase"/>
</dbReference>
<dbReference type="InterPro" id="IPR011009">
    <property type="entry name" value="Kinase-like_dom_sf"/>
</dbReference>